<dbReference type="GO" id="GO:0046923">
    <property type="term" value="F:ER retention sequence binding"/>
    <property type="evidence" value="ECO:0007669"/>
    <property type="project" value="InterPro"/>
</dbReference>
<keyword evidence="7 11" id="KW-0653">Protein transport</keyword>
<evidence type="ECO:0000256" key="7">
    <source>
        <dbReference type="ARBA" id="ARBA00022927"/>
    </source>
</evidence>
<dbReference type="PANTHER" id="PTHR10585">
    <property type="entry name" value="ER LUMEN PROTEIN RETAINING RECEPTOR"/>
    <property type="match status" value="1"/>
</dbReference>
<gene>
    <name evidence="12" type="ORF">QR98_0053690</name>
</gene>
<feature type="transmembrane region" description="Helical" evidence="11">
    <location>
        <begin position="150"/>
        <end position="172"/>
    </location>
</feature>
<evidence type="ECO:0000256" key="9">
    <source>
        <dbReference type="ARBA" id="ARBA00023136"/>
    </source>
</evidence>
<dbReference type="PRINTS" id="PR00660">
    <property type="entry name" value="ERLUMENR"/>
</dbReference>
<dbReference type="InterPro" id="IPR000133">
    <property type="entry name" value="ER_ret_rcpt"/>
</dbReference>
<evidence type="ECO:0000256" key="2">
    <source>
        <dbReference type="ARBA" id="ARBA00010120"/>
    </source>
</evidence>
<dbReference type="AlphaFoldDB" id="A0A132A7P8"/>
<comment type="subcellular location">
    <subcellularLocation>
        <location evidence="1 11">Endoplasmic reticulum membrane</location>
        <topology evidence="1 11">Multi-pass membrane protein</topology>
    </subcellularLocation>
</comment>
<dbReference type="OrthoDB" id="7694678at2759"/>
<protein>
    <recommendedName>
        <fullName evidence="11">ER lumen protein-retaining receptor</fullName>
    </recommendedName>
</protein>
<comment type="similarity">
    <text evidence="2 11">Belongs to the ERD2 family.</text>
</comment>
<dbReference type="GO" id="GO:0005789">
    <property type="term" value="C:endoplasmic reticulum membrane"/>
    <property type="evidence" value="ECO:0007669"/>
    <property type="project" value="UniProtKB-SubCell"/>
</dbReference>
<comment type="caution">
    <text evidence="12">The sequence shown here is derived from an EMBL/GenBank/DDBJ whole genome shotgun (WGS) entry which is preliminary data.</text>
</comment>
<keyword evidence="6" id="KW-0931">ER-Golgi transport</keyword>
<organism evidence="12 13">
    <name type="scientific">Sarcoptes scabiei</name>
    <name type="common">Itch mite</name>
    <name type="synonym">Acarus scabiei</name>
    <dbReference type="NCBI Taxonomy" id="52283"/>
    <lineage>
        <taxon>Eukaryota</taxon>
        <taxon>Metazoa</taxon>
        <taxon>Ecdysozoa</taxon>
        <taxon>Arthropoda</taxon>
        <taxon>Chelicerata</taxon>
        <taxon>Arachnida</taxon>
        <taxon>Acari</taxon>
        <taxon>Acariformes</taxon>
        <taxon>Sarcoptiformes</taxon>
        <taxon>Astigmata</taxon>
        <taxon>Psoroptidia</taxon>
        <taxon>Sarcoptoidea</taxon>
        <taxon>Sarcoptidae</taxon>
        <taxon>Sarcoptinae</taxon>
        <taxon>Sarcoptes</taxon>
    </lineage>
</organism>
<evidence type="ECO:0000256" key="1">
    <source>
        <dbReference type="ARBA" id="ARBA00004477"/>
    </source>
</evidence>
<dbReference type="GO" id="GO:0016192">
    <property type="term" value="P:vesicle-mediated transport"/>
    <property type="evidence" value="ECO:0007669"/>
    <property type="project" value="UniProtKB-KW"/>
</dbReference>
<proteinExistence type="inferred from homology"/>
<evidence type="ECO:0000256" key="6">
    <source>
        <dbReference type="ARBA" id="ARBA00022892"/>
    </source>
</evidence>
<feature type="transmembrane region" description="Helical" evidence="11">
    <location>
        <begin position="62"/>
        <end position="80"/>
    </location>
</feature>
<evidence type="ECO:0000313" key="12">
    <source>
        <dbReference type="EMBL" id="KPM06889.1"/>
    </source>
</evidence>
<keyword evidence="4 11" id="KW-0812">Transmembrane</keyword>
<keyword evidence="10 11" id="KW-0675">Receptor</keyword>
<dbReference type="Pfam" id="PF00810">
    <property type="entry name" value="ER_lumen_recept"/>
    <property type="match status" value="1"/>
</dbReference>
<comment type="caution">
    <text evidence="11">Lacks conserved residue(s) required for the propagation of feature annotation.</text>
</comment>
<evidence type="ECO:0000313" key="13">
    <source>
        <dbReference type="Proteomes" id="UP000616769"/>
    </source>
</evidence>
<keyword evidence="3 11" id="KW-0813">Transport</keyword>
<evidence type="ECO:0000256" key="8">
    <source>
        <dbReference type="ARBA" id="ARBA00022989"/>
    </source>
</evidence>
<sequence>MNIFRLTGDLSHLTAIIILLLKIWKTRSCSGISGKSQILFTAVYITRYLDLFTNFVSIYNTLMKIIFIVSSVATVYLIYAKFKATYDRTHDTFRIEFLIGPSIILALLIRHDFTFLEVLWTFSIYLEAVAILPQLFLVSKTGEAETITSHYLFALGSYRALYILNWIWRYYFENFVDWIAIVAGVIQTVLYCDFFYLYITRVLNGRKLRLPA</sequence>
<dbReference type="GO" id="GO:0006621">
    <property type="term" value="P:protein retention in ER lumen"/>
    <property type="evidence" value="ECO:0007669"/>
    <property type="project" value="InterPro"/>
</dbReference>
<keyword evidence="8 11" id="KW-1133">Transmembrane helix</keyword>
<dbReference type="PROSITE" id="PS00952">
    <property type="entry name" value="ER_LUMEN_RECEPTOR_2"/>
    <property type="match status" value="1"/>
</dbReference>
<keyword evidence="9 11" id="KW-0472">Membrane</keyword>
<dbReference type="EMBL" id="JXLN01011123">
    <property type="protein sequence ID" value="KPM06889.1"/>
    <property type="molecule type" value="Genomic_DNA"/>
</dbReference>
<reference evidence="12 13" key="1">
    <citation type="journal article" date="2015" name="Parasit. Vectors">
        <title>Draft genome of the scabies mite.</title>
        <authorList>
            <person name="Rider S.D.Jr."/>
            <person name="Morgan M.S."/>
            <person name="Arlian L.G."/>
        </authorList>
    </citation>
    <scope>NUCLEOTIDE SEQUENCE [LARGE SCALE GENOMIC DNA]</scope>
    <source>
        <strain evidence="12">Arlian Lab</strain>
    </source>
</reference>
<feature type="transmembrane region" description="Helical" evidence="11">
    <location>
        <begin position="92"/>
        <end position="109"/>
    </location>
</feature>
<feature type="transmembrane region" description="Helical" evidence="11">
    <location>
        <begin position="178"/>
        <end position="199"/>
    </location>
</feature>
<dbReference type="GO" id="GO:0015031">
    <property type="term" value="P:protein transport"/>
    <property type="evidence" value="ECO:0007669"/>
    <property type="project" value="UniProtKB-KW"/>
</dbReference>
<evidence type="ECO:0000256" key="3">
    <source>
        <dbReference type="ARBA" id="ARBA00022448"/>
    </source>
</evidence>
<evidence type="ECO:0000256" key="10">
    <source>
        <dbReference type="ARBA" id="ARBA00023170"/>
    </source>
</evidence>
<evidence type="ECO:0000256" key="5">
    <source>
        <dbReference type="ARBA" id="ARBA00022824"/>
    </source>
</evidence>
<dbReference type="VEuPathDB" id="VectorBase:SSCA003544"/>
<dbReference type="Proteomes" id="UP000616769">
    <property type="component" value="Unassembled WGS sequence"/>
</dbReference>
<name>A0A132A7P8_SARSC</name>
<evidence type="ECO:0000256" key="4">
    <source>
        <dbReference type="ARBA" id="ARBA00022692"/>
    </source>
</evidence>
<keyword evidence="5 11" id="KW-0256">Endoplasmic reticulum</keyword>
<evidence type="ECO:0000256" key="11">
    <source>
        <dbReference type="RuleBase" id="RU000634"/>
    </source>
</evidence>
<feature type="transmembrane region" description="Helical" evidence="11">
    <location>
        <begin position="115"/>
        <end position="138"/>
    </location>
</feature>
<accession>A0A132A7P8</accession>